<accession>A0A645DFK0</accession>
<dbReference type="Pfam" id="PF13412">
    <property type="entry name" value="HTH_24"/>
    <property type="match status" value="1"/>
</dbReference>
<dbReference type="InterPro" id="IPR036390">
    <property type="entry name" value="WH_DNA-bd_sf"/>
</dbReference>
<organism evidence="1">
    <name type="scientific">bioreactor metagenome</name>
    <dbReference type="NCBI Taxonomy" id="1076179"/>
    <lineage>
        <taxon>unclassified sequences</taxon>
        <taxon>metagenomes</taxon>
        <taxon>ecological metagenomes</taxon>
    </lineage>
</organism>
<sequence>MLTEHTSNEFSILSYIDQNSDATQRQLSEHVGVSLGTINILVKRLVKKGLLKIERMQPNSIRYFLTPSGLADKLERTYGYIVRVYRELLVYQQQIAAAVSSIQKANPRKKVCFYGPNDEISQLIEAVLDTTELPAELYKEHSLSTFTQMFSPFDIVLLVWNMEDETALKERGFICENLLSVLHV</sequence>
<evidence type="ECO:0000313" key="1">
    <source>
        <dbReference type="EMBL" id="MPM88260.1"/>
    </source>
</evidence>
<dbReference type="AlphaFoldDB" id="A0A645DFK0"/>
<dbReference type="EMBL" id="VSSQ01035910">
    <property type="protein sequence ID" value="MPM88260.1"/>
    <property type="molecule type" value="Genomic_DNA"/>
</dbReference>
<protein>
    <recommendedName>
        <fullName evidence="2">HTH marR-type domain-containing protein</fullName>
    </recommendedName>
</protein>
<proteinExistence type="predicted"/>
<dbReference type="InterPro" id="IPR036388">
    <property type="entry name" value="WH-like_DNA-bd_sf"/>
</dbReference>
<name>A0A645DFK0_9ZZZZ</name>
<dbReference type="SUPFAM" id="SSF46785">
    <property type="entry name" value="Winged helix' DNA-binding domain"/>
    <property type="match status" value="1"/>
</dbReference>
<gene>
    <name evidence="1" type="ORF">SDC9_135361</name>
</gene>
<evidence type="ECO:0008006" key="2">
    <source>
        <dbReference type="Google" id="ProtNLM"/>
    </source>
</evidence>
<reference evidence="1" key="1">
    <citation type="submission" date="2019-08" db="EMBL/GenBank/DDBJ databases">
        <authorList>
            <person name="Kucharzyk K."/>
            <person name="Murdoch R.W."/>
            <person name="Higgins S."/>
            <person name="Loffler F."/>
        </authorList>
    </citation>
    <scope>NUCLEOTIDE SEQUENCE</scope>
</reference>
<comment type="caution">
    <text evidence="1">The sequence shown here is derived from an EMBL/GenBank/DDBJ whole genome shotgun (WGS) entry which is preliminary data.</text>
</comment>
<dbReference type="Gene3D" id="1.10.10.10">
    <property type="entry name" value="Winged helix-like DNA-binding domain superfamily/Winged helix DNA-binding domain"/>
    <property type="match status" value="1"/>
</dbReference>